<dbReference type="Gramene" id="rna31230">
    <property type="protein sequence ID" value="RHN55936.1"/>
    <property type="gene ID" value="gene31230"/>
</dbReference>
<keyword evidence="2" id="KW-0418">Kinase</keyword>
<protein>
    <submittedName>
        <fullName evidence="2">Putative transferase, protein kinase RLK-Pelle-L-LEC family</fullName>
        <ecNumber evidence="2">2.7.-.-</ecNumber>
    </submittedName>
</protein>
<gene>
    <name evidence="2" type="ORF">MtrunA17_Chr5g0423861</name>
</gene>
<dbReference type="Gene3D" id="3.30.200.20">
    <property type="entry name" value="Phosphorylase Kinase, domain 1"/>
    <property type="match status" value="1"/>
</dbReference>
<dbReference type="Pfam" id="PF00069">
    <property type="entry name" value="Pkinase"/>
    <property type="match status" value="1"/>
</dbReference>
<comment type="caution">
    <text evidence="2">The sequence shown here is derived from an EMBL/GenBank/DDBJ whole genome shotgun (WGS) entry which is preliminary data.</text>
</comment>
<dbReference type="EC" id="2.7.-.-" evidence="2"/>
<dbReference type="PROSITE" id="PS00108">
    <property type="entry name" value="PROTEIN_KINASE_ST"/>
    <property type="match status" value="1"/>
</dbReference>
<dbReference type="InterPro" id="IPR000719">
    <property type="entry name" value="Prot_kinase_dom"/>
</dbReference>
<dbReference type="PROSITE" id="PS50011">
    <property type="entry name" value="PROTEIN_KINASE_DOM"/>
    <property type="match status" value="1"/>
</dbReference>
<dbReference type="SMART" id="SM00220">
    <property type="entry name" value="S_TKc"/>
    <property type="match status" value="1"/>
</dbReference>
<keyword evidence="2" id="KW-0808">Transferase</keyword>
<dbReference type="AlphaFoldDB" id="A0A396HRE4"/>
<proteinExistence type="predicted"/>
<dbReference type="Proteomes" id="UP000265566">
    <property type="component" value="Chromosome 5"/>
</dbReference>
<dbReference type="PANTHER" id="PTHR45631:SF212">
    <property type="entry name" value="PROTEIN KINASE DOMAIN-CONTAINING PROTEIN"/>
    <property type="match status" value="1"/>
</dbReference>
<feature type="domain" description="Protein kinase" evidence="1">
    <location>
        <begin position="28"/>
        <end position="169"/>
    </location>
</feature>
<accession>A0A396HRE4</accession>
<dbReference type="GO" id="GO:0005524">
    <property type="term" value="F:ATP binding"/>
    <property type="evidence" value="ECO:0007669"/>
    <property type="project" value="InterPro"/>
</dbReference>
<dbReference type="GO" id="GO:0004672">
    <property type="term" value="F:protein kinase activity"/>
    <property type="evidence" value="ECO:0007669"/>
    <property type="project" value="InterPro"/>
</dbReference>
<sequence length="169" mass="18642">MFPKSNKDEQLNTKCRAFSYSEVISMTDDFRQMIGKGGFGKFYLGIIPDGENVAVKTLSLSELQGHKEFISENIVSLVGYCADGGIRALIFEYLPGGNLQQRLSGLVYLHNGCKPAIIHRDLKPPNILLDENTRAKISDFGLSRAFANDSDTHILTNCLAGSHGYIDPE</sequence>
<dbReference type="SUPFAM" id="SSF56112">
    <property type="entry name" value="Protein kinase-like (PK-like)"/>
    <property type="match status" value="1"/>
</dbReference>
<dbReference type="EMBL" id="PSQE01000005">
    <property type="protein sequence ID" value="RHN55936.1"/>
    <property type="molecule type" value="Genomic_DNA"/>
</dbReference>
<reference evidence="2" key="1">
    <citation type="journal article" date="2018" name="Nat. Plants">
        <title>Whole-genome landscape of Medicago truncatula symbiotic genes.</title>
        <authorList>
            <person name="Pecrix Y."/>
            <person name="Gamas P."/>
            <person name="Carrere S."/>
        </authorList>
    </citation>
    <scope>NUCLEOTIDE SEQUENCE</scope>
    <source>
        <tissue evidence="2">Leaves</tissue>
    </source>
</reference>
<dbReference type="InterPro" id="IPR008271">
    <property type="entry name" value="Ser/Thr_kinase_AS"/>
</dbReference>
<dbReference type="PANTHER" id="PTHR45631">
    <property type="entry name" value="OS07G0107800 PROTEIN-RELATED"/>
    <property type="match status" value="1"/>
</dbReference>
<dbReference type="InterPro" id="IPR011009">
    <property type="entry name" value="Kinase-like_dom_sf"/>
</dbReference>
<organism evidence="2">
    <name type="scientific">Medicago truncatula</name>
    <name type="common">Barrel medic</name>
    <name type="synonym">Medicago tribuloides</name>
    <dbReference type="NCBI Taxonomy" id="3880"/>
    <lineage>
        <taxon>Eukaryota</taxon>
        <taxon>Viridiplantae</taxon>
        <taxon>Streptophyta</taxon>
        <taxon>Embryophyta</taxon>
        <taxon>Tracheophyta</taxon>
        <taxon>Spermatophyta</taxon>
        <taxon>Magnoliopsida</taxon>
        <taxon>eudicotyledons</taxon>
        <taxon>Gunneridae</taxon>
        <taxon>Pentapetalae</taxon>
        <taxon>rosids</taxon>
        <taxon>fabids</taxon>
        <taxon>Fabales</taxon>
        <taxon>Fabaceae</taxon>
        <taxon>Papilionoideae</taxon>
        <taxon>50 kb inversion clade</taxon>
        <taxon>NPAAA clade</taxon>
        <taxon>Hologalegina</taxon>
        <taxon>IRL clade</taxon>
        <taxon>Trifolieae</taxon>
        <taxon>Medicago</taxon>
    </lineage>
</organism>
<evidence type="ECO:0000313" key="2">
    <source>
        <dbReference type="EMBL" id="RHN55936.1"/>
    </source>
</evidence>
<name>A0A396HRE4_MEDTR</name>
<evidence type="ECO:0000259" key="1">
    <source>
        <dbReference type="PROSITE" id="PS50011"/>
    </source>
</evidence>
<dbReference type="Gene3D" id="1.10.510.10">
    <property type="entry name" value="Transferase(Phosphotransferase) domain 1"/>
    <property type="match status" value="1"/>
</dbReference>